<sequence length="346" mass="39204">MNEDEFVVLNNKAIFVNSSARFYNSSEYVWQNRSLFICENYDESTSKNDHVLIILTDVCMSISIIALVFVLVTYSLFAELRTNPSINLMNLSIAILLAQFLWLIGSEQTNTPMACTAIAVLLHYFFLVSFMWTSIIAFDTWRAFTAKGRRSMADSKRKRLLHALRYMAVGWLSAMVYVAICVALDLTNTVSIGYQSSKVCWMSNKMAVLYIFTAPVSLILAFNFVMYILTMKAINVTTAQARAAADHENRKNLFFIYIRIASAMGFTWILGFIAPFKMDFLWYPFVVLNGLQGLYIALAFGLNQRARRLWKMLFGAVTMTNKNNCSAITTSNHGITSSSIVAETRL</sequence>
<feature type="transmembrane region" description="Helical" evidence="8">
    <location>
        <begin position="207"/>
        <end position="231"/>
    </location>
</feature>
<feature type="transmembrane region" description="Helical" evidence="8">
    <location>
        <begin position="252"/>
        <end position="274"/>
    </location>
</feature>
<dbReference type="GeneID" id="110244026"/>
<proteinExistence type="predicted"/>
<protein>
    <recommendedName>
        <fullName evidence="9">G-protein coupled receptors family 2 profile 2 domain-containing protein</fullName>
    </recommendedName>
</protein>
<evidence type="ECO:0000256" key="4">
    <source>
        <dbReference type="ARBA" id="ARBA00023040"/>
    </source>
</evidence>
<feature type="transmembrane region" description="Helical" evidence="8">
    <location>
        <begin position="86"/>
        <end position="105"/>
    </location>
</feature>
<dbReference type="PANTHER" id="PTHR45902">
    <property type="entry name" value="LATROPHILIN RECEPTOR-LIKE PROTEIN A"/>
    <property type="match status" value="1"/>
</dbReference>
<dbReference type="RefSeq" id="XP_028516316.1">
    <property type="nucleotide sequence ID" value="XM_028660515.1"/>
</dbReference>
<name>A0A913YQ72_EXADI</name>
<comment type="subcellular location">
    <subcellularLocation>
        <location evidence="1">Membrane</location>
        <topology evidence="1">Multi-pass membrane protein</topology>
    </subcellularLocation>
</comment>
<dbReference type="KEGG" id="epa:110244026"/>
<dbReference type="PANTHER" id="PTHR45902:SF1">
    <property type="entry name" value="LATROPHILIN RECEPTOR-LIKE PROTEIN A"/>
    <property type="match status" value="1"/>
</dbReference>
<feature type="transmembrane region" description="Helical" evidence="8">
    <location>
        <begin position="280"/>
        <end position="302"/>
    </location>
</feature>
<evidence type="ECO:0000256" key="3">
    <source>
        <dbReference type="ARBA" id="ARBA00022989"/>
    </source>
</evidence>
<dbReference type="OrthoDB" id="5988151at2759"/>
<evidence type="ECO:0000256" key="2">
    <source>
        <dbReference type="ARBA" id="ARBA00022692"/>
    </source>
</evidence>
<accession>A0A913YQ72</accession>
<dbReference type="InterPro" id="IPR053231">
    <property type="entry name" value="GPCR_LN-TM7"/>
</dbReference>
<dbReference type="InterPro" id="IPR017981">
    <property type="entry name" value="GPCR_2-like_7TM"/>
</dbReference>
<dbReference type="AlphaFoldDB" id="A0A913YQ72"/>
<feature type="transmembrane region" description="Helical" evidence="8">
    <location>
        <begin position="51"/>
        <end position="74"/>
    </location>
</feature>
<organism evidence="10 11">
    <name type="scientific">Exaiptasia diaphana</name>
    <name type="common">Tropical sea anemone</name>
    <name type="synonym">Aiptasia pulchella</name>
    <dbReference type="NCBI Taxonomy" id="2652724"/>
    <lineage>
        <taxon>Eukaryota</taxon>
        <taxon>Metazoa</taxon>
        <taxon>Cnidaria</taxon>
        <taxon>Anthozoa</taxon>
        <taxon>Hexacorallia</taxon>
        <taxon>Actiniaria</taxon>
        <taxon>Aiptasiidae</taxon>
        <taxon>Exaiptasia</taxon>
    </lineage>
</organism>
<keyword evidence="6" id="KW-0675">Receptor</keyword>
<dbReference type="PROSITE" id="PS50261">
    <property type="entry name" value="G_PROTEIN_RECEP_F2_4"/>
    <property type="match status" value="1"/>
</dbReference>
<evidence type="ECO:0000256" key="8">
    <source>
        <dbReference type="SAM" id="Phobius"/>
    </source>
</evidence>
<dbReference type="InterPro" id="IPR022343">
    <property type="entry name" value="GCR1-cAMP_receptor"/>
</dbReference>
<evidence type="ECO:0000313" key="11">
    <source>
        <dbReference type="Proteomes" id="UP000887567"/>
    </source>
</evidence>
<keyword evidence="5 8" id="KW-0472">Membrane</keyword>
<feature type="domain" description="G-protein coupled receptors family 2 profile 2" evidence="9">
    <location>
        <begin position="52"/>
        <end position="304"/>
    </location>
</feature>
<dbReference type="PRINTS" id="PR02000">
    <property type="entry name" value="GCR1PLANT"/>
</dbReference>
<keyword evidence="7" id="KW-0807">Transducer</keyword>
<keyword evidence="2 8" id="KW-0812">Transmembrane</keyword>
<keyword evidence="3 8" id="KW-1133">Transmembrane helix</keyword>
<dbReference type="GO" id="GO:0007166">
    <property type="term" value="P:cell surface receptor signaling pathway"/>
    <property type="evidence" value="ECO:0007669"/>
    <property type="project" value="InterPro"/>
</dbReference>
<evidence type="ECO:0000256" key="7">
    <source>
        <dbReference type="ARBA" id="ARBA00023224"/>
    </source>
</evidence>
<dbReference type="GO" id="GO:0004930">
    <property type="term" value="F:G protein-coupled receptor activity"/>
    <property type="evidence" value="ECO:0007669"/>
    <property type="project" value="UniProtKB-KW"/>
</dbReference>
<feature type="transmembrane region" description="Helical" evidence="8">
    <location>
        <begin position="117"/>
        <end position="142"/>
    </location>
</feature>
<dbReference type="OMA" id="MFVMAFD"/>
<dbReference type="Proteomes" id="UP000887567">
    <property type="component" value="Unplaced"/>
</dbReference>
<dbReference type="Gene3D" id="1.20.1070.10">
    <property type="entry name" value="Rhodopsin 7-helix transmembrane proteins"/>
    <property type="match status" value="1"/>
</dbReference>
<keyword evidence="11" id="KW-1185">Reference proteome</keyword>
<dbReference type="InterPro" id="IPR000832">
    <property type="entry name" value="GPCR_2_secretin-like"/>
</dbReference>
<reference evidence="10" key="1">
    <citation type="submission" date="2022-11" db="UniProtKB">
        <authorList>
            <consortium name="EnsemblMetazoa"/>
        </authorList>
    </citation>
    <scope>IDENTIFICATION</scope>
</reference>
<evidence type="ECO:0000256" key="1">
    <source>
        <dbReference type="ARBA" id="ARBA00004141"/>
    </source>
</evidence>
<evidence type="ECO:0000313" key="10">
    <source>
        <dbReference type="EnsemblMetazoa" id="XP_028516316.1"/>
    </source>
</evidence>
<dbReference type="GO" id="GO:0016020">
    <property type="term" value="C:membrane"/>
    <property type="evidence" value="ECO:0007669"/>
    <property type="project" value="UniProtKB-SubCell"/>
</dbReference>
<keyword evidence="4" id="KW-0297">G-protein coupled receptor</keyword>
<evidence type="ECO:0000259" key="9">
    <source>
        <dbReference type="PROSITE" id="PS50261"/>
    </source>
</evidence>
<dbReference type="SUPFAM" id="SSF81321">
    <property type="entry name" value="Family A G protein-coupled receptor-like"/>
    <property type="match status" value="1"/>
</dbReference>
<dbReference type="PRINTS" id="PR02001">
    <property type="entry name" value="GCR1CAMPR"/>
</dbReference>
<dbReference type="InterPro" id="IPR022340">
    <property type="entry name" value="GPCR_GCR1_put"/>
</dbReference>
<dbReference type="Pfam" id="PF00002">
    <property type="entry name" value="7tm_2"/>
    <property type="match status" value="1"/>
</dbReference>
<feature type="transmembrane region" description="Helical" evidence="8">
    <location>
        <begin position="163"/>
        <end position="187"/>
    </location>
</feature>
<evidence type="ECO:0000256" key="6">
    <source>
        <dbReference type="ARBA" id="ARBA00023170"/>
    </source>
</evidence>
<dbReference type="CDD" id="cd15039">
    <property type="entry name" value="7tmB3_Methuselah-like"/>
    <property type="match status" value="1"/>
</dbReference>
<dbReference type="EnsemblMetazoa" id="XM_028660515.1">
    <property type="protein sequence ID" value="XP_028516316.1"/>
    <property type="gene ID" value="LOC110244026"/>
</dbReference>
<evidence type="ECO:0000256" key="5">
    <source>
        <dbReference type="ARBA" id="ARBA00023136"/>
    </source>
</evidence>